<comment type="caution">
    <text evidence="2">The sequence shown here is derived from an EMBL/GenBank/DDBJ whole genome shotgun (WGS) entry which is preliminary data.</text>
</comment>
<organism evidence="2 3">
    <name type="scientific">Dreissena polymorpha</name>
    <name type="common">Zebra mussel</name>
    <name type="synonym">Mytilus polymorpha</name>
    <dbReference type="NCBI Taxonomy" id="45954"/>
    <lineage>
        <taxon>Eukaryota</taxon>
        <taxon>Metazoa</taxon>
        <taxon>Spiralia</taxon>
        <taxon>Lophotrochozoa</taxon>
        <taxon>Mollusca</taxon>
        <taxon>Bivalvia</taxon>
        <taxon>Autobranchia</taxon>
        <taxon>Heteroconchia</taxon>
        <taxon>Euheterodonta</taxon>
        <taxon>Imparidentia</taxon>
        <taxon>Neoheterodontei</taxon>
        <taxon>Myida</taxon>
        <taxon>Dreissenoidea</taxon>
        <taxon>Dreissenidae</taxon>
        <taxon>Dreissena</taxon>
    </lineage>
</organism>
<reference evidence="2" key="1">
    <citation type="journal article" date="2019" name="bioRxiv">
        <title>The Genome of the Zebra Mussel, Dreissena polymorpha: A Resource for Invasive Species Research.</title>
        <authorList>
            <person name="McCartney M.A."/>
            <person name="Auch B."/>
            <person name="Kono T."/>
            <person name="Mallez S."/>
            <person name="Zhang Y."/>
            <person name="Obille A."/>
            <person name="Becker A."/>
            <person name="Abrahante J.E."/>
            <person name="Garbe J."/>
            <person name="Badalamenti J.P."/>
            <person name="Herman A."/>
            <person name="Mangelson H."/>
            <person name="Liachko I."/>
            <person name="Sullivan S."/>
            <person name="Sone E.D."/>
            <person name="Koren S."/>
            <person name="Silverstein K.A.T."/>
            <person name="Beckman K.B."/>
            <person name="Gohl D.M."/>
        </authorList>
    </citation>
    <scope>NUCLEOTIDE SEQUENCE</scope>
    <source>
        <strain evidence="2">Duluth1</strain>
        <tissue evidence="2">Whole animal</tissue>
    </source>
</reference>
<keyword evidence="3" id="KW-1185">Reference proteome</keyword>
<sequence length="80" mass="8730">MVMIIIDYLDHHGIYTPGDVITVIAVLALVIVAILDLGITGIKVVDKLHGSIIVTTFNSGHITILFLIVMSPYPMQQFPV</sequence>
<evidence type="ECO:0000256" key="1">
    <source>
        <dbReference type="SAM" id="Phobius"/>
    </source>
</evidence>
<feature type="transmembrane region" description="Helical" evidence="1">
    <location>
        <begin position="51"/>
        <end position="73"/>
    </location>
</feature>
<feature type="transmembrane region" description="Helical" evidence="1">
    <location>
        <begin position="20"/>
        <end position="39"/>
    </location>
</feature>
<reference evidence="2" key="2">
    <citation type="submission" date="2020-11" db="EMBL/GenBank/DDBJ databases">
        <authorList>
            <person name="McCartney M.A."/>
            <person name="Auch B."/>
            <person name="Kono T."/>
            <person name="Mallez S."/>
            <person name="Becker A."/>
            <person name="Gohl D.M."/>
            <person name="Silverstein K.A.T."/>
            <person name="Koren S."/>
            <person name="Bechman K.B."/>
            <person name="Herman A."/>
            <person name="Abrahante J.E."/>
            <person name="Garbe J."/>
        </authorList>
    </citation>
    <scope>NUCLEOTIDE SEQUENCE</scope>
    <source>
        <strain evidence="2">Duluth1</strain>
        <tissue evidence="2">Whole animal</tissue>
    </source>
</reference>
<dbReference type="AlphaFoldDB" id="A0A9D4GRW6"/>
<keyword evidence="1" id="KW-0472">Membrane</keyword>
<keyword evidence="1" id="KW-0812">Transmembrane</keyword>
<protein>
    <submittedName>
        <fullName evidence="2">Uncharacterized protein</fullName>
    </submittedName>
</protein>
<gene>
    <name evidence="2" type="ORF">DPMN_122441</name>
</gene>
<dbReference type="EMBL" id="JAIWYP010000005">
    <property type="protein sequence ID" value="KAH3820693.1"/>
    <property type="molecule type" value="Genomic_DNA"/>
</dbReference>
<accession>A0A9D4GRW6</accession>
<keyword evidence="1" id="KW-1133">Transmembrane helix</keyword>
<name>A0A9D4GRW6_DREPO</name>
<proteinExistence type="predicted"/>
<evidence type="ECO:0000313" key="3">
    <source>
        <dbReference type="Proteomes" id="UP000828390"/>
    </source>
</evidence>
<evidence type="ECO:0000313" key="2">
    <source>
        <dbReference type="EMBL" id="KAH3820693.1"/>
    </source>
</evidence>
<dbReference type="Proteomes" id="UP000828390">
    <property type="component" value="Unassembled WGS sequence"/>
</dbReference>